<organism evidence="3 4">
    <name type="scientific">Eiseniibacteriota bacterium</name>
    <dbReference type="NCBI Taxonomy" id="2212470"/>
    <lineage>
        <taxon>Bacteria</taxon>
        <taxon>Candidatus Eiseniibacteriota</taxon>
    </lineage>
</organism>
<dbReference type="CDD" id="cd00158">
    <property type="entry name" value="RHOD"/>
    <property type="match status" value="1"/>
</dbReference>
<dbReference type="SUPFAM" id="SSF52821">
    <property type="entry name" value="Rhodanese/Cell cycle control phosphatase"/>
    <property type="match status" value="1"/>
</dbReference>
<evidence type="ECO:0000313" key="4">
    <source>
        <dbReference type="Proteomes" id="UP000319771"/>
    </source>
</evidence>
<evidence type="ECO:0000259" key="2">
    <source>
        <dbReference type="PROSITE" id="PS50206"/>
    </source>
</evidence>
<gene>
    <name evidence="3" type="ORF">E6K81_03090</name>
</gene>
<evidence type="ECO:0000313" key="3">
    <source>
        <dbReference type="EMBL" id="TMQ73767.1"/>
    </source>
</evidence>
<dbReference type="EMBL" id="VBPB01000044">
    <property type="protein sequence ID" value="TMQ73767.1"/>
    <property type="molecule type" value="Genomic_DNA"/>
</dbReference>
<feature type="chain" id="PRO_5021878563" evidence="1">
    <location>
        <begin position="21"/>
        <end position="170"/>
    </location>
</feature>
<dbReference type="PROSITE" id="PS50206">
    <property type="entry name" value="RHODANESE_3"/>
    <property type="match status" value="1"/>
</dbReference>
<dbReference type="Gene3D" id="3.40.250.10">
    <property type="entry name" value="Rhodanese-like domain"/>
    <property type="match status" value="1"/>
</dbReference>
<feature type="signal peptide" evidence="1">
    <location>
        <begin position="1"/>
        <end position="20"/>
    </location>
</feature>
<accession>A0A538UD61</accession>
<dbReference type="InterPro" id="IPR001763">
    <property type="entry name" value="Rhodanese-like_dom"/>
</dbReference>
<sequence>MRTHLAVALILLGCAAPARAADSTSVANPAIDMEGYLRVSAGAAAHRASHRVTEAEFIRMSHEPGTVVLDARSRAKYDELHVKGAINLSFPDLTIESLKRVIPDPGTRILIYCNNNFRGAEGPFPRKLITASLNLSTYIALYDYGYRNVYELGPLLDIGTTAIEFESTKR</sequence>
<dbReference type="Pfam" id="PF00581">
    <property type="entry name" value="Rhodanese"/>
    <property type="match status" value="1"/>
</dbReference>
<feature type="domain" description="Rhodanese" evidence="2">
    <location>
        <begin position="62"/>
        <end position="120"/>
    </location>
</feature>
<protein>
    <submittedName>
        <fullName evidence="3">Rhodanese-like domain-containing protein</fullName>
    </submittedName>
</protein>
<dbReference type="InterPro" id="IPR036873">
    <property type="entry name" value="Rhodanese-like_dom_sf"/>
</dbReference>
<name>A0A538UD61_UNCEI</name>
<reference evidence="3 4" key="1">
    <citation type="journal article" date="2019" name="Nat. Microbiol.">
        <title>Mediterranean grassland soil C-N compound turnover is dependent on rainfall and depth, and is mediated by genomically divergent microorganisms.</title>
        <authorList>
            <person name="Diamond S."/>
            <person name="Andeer P.F."/>
            <person name="Li Z."/>
            <person name="Crits-Christoph A."/>
            <person name="Burstein D."/>
            <person name="Anantharaman K."/>
            <person name="Lane K.R."/>
            <person name="Thomas B.C."/>
            <person name="Pan C."/>
            <person name="Northen T.R."/>
            <person name="Banfield J.F."/>
        </authorList>
    </citation>
    <scope>NUCLEOTIDE SEQUENCE [LARGE SCALE GENOMIC DNA]</scope>
    <source>
        <strain evidence="3">WS_11</strain>
    </source>
</reference>
<proteinExistence type="predicted"/>
<keyword evidence="1" id="KW-0732">Signal</keyword>
<dbReference type="Proteomes" id="UP000319771">
    <property type="component" value="Unassembled WGS sequence"/>
</dbReference>
<comment type="caution">
    <text evidence="3">The sequence shown here is derived from an EMBL/GenBank/DDBJ whole genome shotgun (WGS) entry which is preliminary data.</text>
</comment>
<dbReference type="AlphaFoldDB" id="A0A538UD61"/>
<evidence type="ECO:0000256" key="1">
    <source>
        <dbReference type="SAM" id="SignalP"/>
    </source>
</evidence>